<comment type="catalytic activity">
    <reaction evidence="12 13">
        <text>L-threonine + hydrogencarbonate + ATP = L-threonylcarbamoyladenylate + diphosphate + H2O</text>
        <dbReference type="Rhea" id="RHEA:36407"/>
        <dbReference type="ChEBI" id="CHEBI:15377"/>
        <dbReference type="ChEBI" id="CHEBI:17544"/>
        <dbReference type="ChEBI" id="CHEBI:30616"/>
        <dbReference type="ChEBI" id="CHEBI:33019"/>
        <dbReference type="ChEBI" id="CHEBI:57926"/>
        <dbReference type="ChEBI" id="CHEBI:73682"/>
        <dbReference type="EC" id="2.7.7.87"/>
    </reaction>
</comment>
<feature type="binding site" evidence="14">
    <location>
        <position position="111"/>
    </location>
    <ligand>
        <name>L-threonine</name>
        <dbReference type="ChEBI" id="CHEBI:57926"/>
    </ligand>
</feature>
<dbReference type="PROSITE" id="PS51163">
    <property type="entry name" value="YRDC"/>
    <property type="match status" value="1"/>
</dbReference>
<evidence type="ECO:0000313" key="16">
    <source>
        <dbReference type="EMBL" id="BFM41362.1"/>
    </source>
</evidence>
<feature type="binding site" evidence="14">
    <location>
        <position position="52"/>
    </location>
    <ligand>
        <name>ATP</name>
        <dbReference type="ChEBI" id="CHEBI:30616"/>
    </ligand>
</feature>
<dbReference type="InterPro" id="IPR005145">
    <property type="entry name" value="Sua5_C"/>
</dbReference>
<evidence type="ECO:0000256" key="7">
    <source>
        <dbReference type="ARBA" id="ARBA00022694"/>
    </source>
</evidence>
<evidence type="ECO:0000256" key="4">
    <source>
        <dbReference type="ARBA" id="ARBA00015492"/>
    </source>
</evidence>
<sequence>MISKDIELAAEIVKNDGVIGFPTETVYGLAGNIYSTKAVNKIYSIKQRPLHNPLIVHIKEVGDLDQIAIEIPEIAGIMAQKFWPGPLTLVLKKHPNISELITAGHQTVAVRVPNHPIALALLRQLDFPLAAPSANPFGSISPTTPEHVEAYFKEKVPVVLDGGNCKEGIESTIVGFKGESAVIYRLGSLSKEEIEKVTGPAILFNKAEEAPEAPGMLSKHYAPQSTLYVTDNLSESISKFSDKKIGLLTFRQHREEQNSKHQVILSPIGSLKEAASKLYTALHELDAMKVDIIIAERFPDHDLGRTINDRLERASKQ</sequence>
<evidence type="ECO:0000256" key="10">
    <source>
        <dbReference type="ARBA" id="ARBA00022840"/>
    </source>
</evidence>
<dbReference type="EMBL" id="AP031573">
    <property type="protein sequence ID" value="BFM41362.1"/>
    <property type="molecule type" value="Genomic_DNA"/>
</dbReference>
<feature type="binding site" evidence="14">
    <location>
        <position position="221"/>
    </location>
    <ligand>
        <name>ATP</name>
        <dbReference type="ChEBI" id="CHEBI:30616"/>
    </ligand>
</feature>
<dbReference type="EC" id="2.7.7.87" evidence="3 13"/>
<evidence type="ECO:0000256" key="8">
    <source>
        <dbReference type="ARBA" id="ARBA00022695"/>
    </source>
</evidence>
<evidence type="ECO:0000256" key="14">
    <source>
        <dbReference type="PIRSR" id="PIRSR004930-1"/>
    </source>
</evidence>
<evidence type="ECO:0000256" key="5">
    <source>
        <dbReference type="ARBA" id="ARBA00022490"/>
    </source>
</evidence>
<evidence type="ECO:0000256" key="2">
    <source>
        <dbReference type="ARBA" id="ARBA00007663"/>
    </source>
</evidence>
<evidence type="ECO:0000256" key="11">
    <source>
        <dbReference type="ARBA" id="ARBA00029774"/>
    </source>
</evidence>
<comment type="subcellular location">
    <subcellularLocation>
        <location evidence="1 13">Cytoplasm</location>
    </subcellularLocation>
</comment>
<keyword evidence="7 13" id="KW-0819">tRNA processing</keyword>
<evidence type="ECO:0000256" key="1">
    <source>
        <dbReference type="ARBA" id="ARBA00004496"/>
    </source>
</evidence>
<dbReference type="InterPro" id="IPR050156">
    <property type="entry name" value="TC-AMP_synthase_SUA5"/>
</dbReference>
<keyword evidence="6 13" id="KW-0808">Transferase</keyword>
<dbReference type="PANTHER" id="PTHR17490">
    <property type="entry name" value="SUA5"/>
    <property type="match status" value="1"/>
</dbReference>
<feature type="binding site" evidence="14">
    <location>
        <position position="141"/>
    </location>
    <ligand>
        <name>ATP</name>
        <dbReference type="ChEBI" id="CHEBI:30616"/>
    </ligand>
</feature>
<keyword evidence="8 13" id="KW-0548">Nucleotidyltransferase</keyword>
<dbReference type="Gene3D" id="3.40.50.11030">
    <property type="entry name" value="Threonylcarbamoyl-AMP synthase, C-terminal domain"/>
    <property type="match status" value="1"/>
</dbReference>
<dbReference type="AlphaFoldDB" id="A0AAT9GVW0"/>
<dbReference type="InterPro" id="IPR010923">
    <property type="entry name" value="T(6)A37_SUA5"/>
</dbReference>
<evidence type="ECO:0000259" key="15">
    <source>
        <dbReference type="PROSITE" id="PS51163"/>
    </source>
</evidence>
<evidence type="ECO:0000256" key="13">
    <source>
        <dbReference type="PIRNR" id="PIRNR004930"/>
    </source>
</evidence>
<dbReference type="GO" id="GO:0000049">
    <property type="term" value="F:tRNA binding"/>
    <property type="evidence" value="ECO:0007669"/>
    <property type="project" value="TreeGrafter"/>
</dbReference>
<dbReference type="GO" id="GO:0005737">
    <property type="term" value="C:cytoplasm"/>
    <property type="evidence" value="ECO:0007669"/>
    <property type="project" value="UniProtKB-SubCell"/>
</dbReference>
<dbReference type="GO" id="GO:0003725">
    <property type="term" value="F:double-stranded RNA binding"/>
    <property type="evidence" value="ECO:0007669"/>
    <property type="project" value="UniProtKB-UniRule"/>
</dbReference>
<dbReference type="FunFam" id="3.90.870.10:FF:000009">
    <property type="entry name" value="Threonylcarbamoyl-AMP synthase, putative"/>
    <property type="match status" value="1"/>
</dbReference>
<evidence type="ECO:0000256" key="12">
    <source>
        <dbReference type="ARBA" id="ARBA00048366"/>
    </source>
</evidence>
<dbReference type="NCBIfam" id="TIGR00057">
    <property type="entry name" value="L-threonylcarbamoyladenylate synthase"/>
    <property type="match status" value="1"/>
</dbReference>
<protein>
    <recommendedName>
        <fullName evidence="4 13">Threonylcarbamoyl-AMP synthase</fullName>
        <shortName evidence="13">TC-AMP synthase</shortName>
        <ecNumber evidence="3 13">2.7.7.87</ecNumber>
    </recommendedName>
    <alternativeName>
        <fullName evidence="11 13">L-threonylcarbamoyladenylate synthase</fullName>
    </alternativeName>
</protein>
<feature type="binding site" evidence="14">
    <location>
        <position position="133"/>
    </location>
    <ligand>
        <name>ATP</name>
        <dbReference type="ChEBI" id="CHEBI:30616"/>
    </ligand>
</feature>
<feature type="binding site" evidence="14">
    <location>
        <position position="131"/>
    </location>
    <ligand>
        <name>L-threonine</name>
        <dbReference type="ChEBI" id="CHEBI:57926"/>
    </ligand>
</feature>
<dbReference type="GO" id="GO:0008033">
    <property type="term" value="P:tRNA processing"/>
    <property type="evidence" value="ECO:0007669"/>
    <property type="project" value="UniProtKB-KW"/>
</dbReference>
<name>A0AAT9GVW0_9FLAO</name>
<dbReference type="RefSeq" id="WP_369616646.1">
    <property type="nucleotide sequence ID" value="NZ_AP031573.1"/>
</dbReference>
<dbReference type="Pfam" id="PF03481">
    <property type="entry name" value="Sua5_C"/>
    <property type="match status" value="1"/>
</dbReference>
<accession>A0AAT9GVW0</accession>
<keyword evidence="10 13" id="KW-0067">ATP-binding</keyword>
<dbReference type="Gene3D" id="3.90.870.10">
    <property type="entry name" value="DHBP synthase"/>
    <property type="match status" value="1"/>
</dbReference>
<comment type="function">
    <text evidence="13">Required for the formation of a threonylcarbamoyl group on adenosine at position 37 (t(6)A37) in tRNAs that read codons beginning with adenine.</text>
</comment>
<feature type="binding site" evidence="14">
    <location>
        <position position="25"/>
    </location>
    <ligand>
        <name>L-threonine</name>
        <dbReference type="ChEBI" id="CHEBI:57926"/>
    </ligand>
</feature>
<keyword evidence="9 13" id="KW-0547">Nucleotide-binding</keyword>
<proteinExistence type="inferred from homology"/>
<organism evidence="16">
    <name type="scientific">Flavobacterium sp. CFS9</name>
    <dbReference type="NCBI Taxonomy" id="3143118"/>
    <lineage>
        <taxon>Bacteria</taxon>
        <taxon>Pseudomonadati</taxon>
        <taxon>Bacteroidota</taxon>
        <taxon>Flavobacteriia</taxon>
        <taxon>Flavobacteriales</taxon>
        <taxon>Flavobacteriaceae</taxon>
        <taxon>Flavobacterium</taxon>
    </lineage>
</organism>
<comment type="similarity">
    <text evidence="2 13">Belongs to the SUA5 family.</text>
</comment>
<gene>
    <name evidence="16" type="ORF">CFS9_00030</name>
</gene>
<dbReference type="InterPro" id="IPR038385">
    <property type="entry name" value="Sua5/YwlC_C"/>
</dbReference>
<feature type="binding site" evidence="14">
    <location>
        <position position="107"/>
    </location>
    <ligand>
        <name>ATP</name>
        <dbReference type="ChEBI" id="CHEBI:30616"/>
    </ligand>
</feature>
<evidence type="ECO:0000256" key="6">
    <source>
        <dbReference type="ARBA" id="ARBA00022679"/>
    </source>
</evidence>
<feature type="binding site" evidence="14">
    <location>
        <position position="48"/>
    </location>
    <ligand>
        <name>ATP</name>
        <dbReference type="ChEBI" id="CHEBI:30616"/>
    </ligand>
</feature>
<feature type="binding site" evidence="14">
    <location>
        <position position="185"/>
    </location>
    <ligand>
        <name>ATP</name>
        <dbReference type="ChEBI" id="CHEBI:30616"/>
    </ligand>
</feature>
<dbReference type="Pfam" id="PF01300">
    <property type="entry name" value="Sua5_yciO_yrdC"/>
    <property type="match status" value="1"/>
</dbReference>
<dbReference type="PIRSF" id="PIRSF004930">
    <property type="entry name" value="Tln_factor_SUA5"/>
    <property type="match status" value="1"/>
</dbReference>
<dbReference type="SUPFAM" id="SSF55821">
    <property type="entry name" value="YrdC/RibB"/>
    <property type="match status" value="1"/>
</dbReference>
<evidence type="ECO:0000256" key="3">
    <source>
        <dbReference type="ARBA" id="ARBA00012584"/>
    </source>
</evidence>
<feature type="domain" description="YrdC-like" evidence="15">
    <location>
        <begin position="3"/>
        <end position="189"/>
    </location>
</feature>
<dbReference type="GO" id="GO:0006450">
    <property type="term" value="P:regulation of translational fidelity"/>
    <property type="evidence" value="ECO:0007669"/>
    <property type="project" value="TreeGrafter"/>
</dbReference>
<dbReference type="InterPro" id="IPR017945">
    <property type="entry name" value="DHBP_synth_RibB-like_a/b_dom"/>
</dbReference>
<feature type="binding site" evidence="14">
    <location>
        <position position="57"/>
    </location>
    <ligand>
        <name>L-threonine</name>
        <dbReference type="ChEBI" id="CHEBI:57926"/>
    </ligand>
</feature>
<dbReference type="GO" id="GO:0005524">
    <property type="term" value="F:ATP binding"/>
    <property type="evidence" value="ECO:0007669"/>
    <property type="project" value="UniProtKB-UniRule"/>
</dbReference>
<dbReference type="InterPro" id="IPR006070">
    <property type="entry name" value="Sua5-like_dom"/>
</dbReference>
<reference evidence="16" key="1">
    <citation type="submission" date="2024-05" db="EMBL/GenBank/DDBJ databases">
        <title>Whole-Genome Sequence of CFS9, a Potential Fish Probiotic Isolated from the Body Surface of Silurus asotus.</title>
        <authorList>
            <person name="Kojima M."/>
            <person name="Tobioka K."/>
            <person name="Yokota K."/>
            <person name="Nakatani H."/>
            <person name="Hori K."/>
            <person name="Tamaru Y."/>
            <person name="Okazaki F."/>
        </authorList>
    </citation>
    <scope>NUCLEOTIDE SEQUENCE</scope>
    <source>
        <strain evidence="16">CFS9</strain>
    </source>
</reference>
<evidence type="ECO:0000256" key="9">
    <source>
        <dbReference type="ARBA" id="ARBA00022741"/>
    </source>
</evidence>
<dbReference type="PANTHER" id="PTHR17490:SF16">
    <property type="entry name" value="THREONYLCARBAMOYL-AMP SYNTHASE"/>
    <property type="match status" value="1"/>
</dbReference>
<keyword evidence="5 13" id="KW-0963">Cytoplasm</keyword>
<dbReference type="GO" id="GO:0061710">
    <property type="term" value="F:L-threonylcarbamoyladenylate synthase"/>
    <property type="evidence" value="ECO:0007669"/>
    <property type="project" value="UniProtKB-EC"/>
</dbReference>
<feature type="binding site" evidence="14">
    <location>
        <position position="171"/>
    </location>
    <ligand>
        <name>L-threonine</name>
        <dbReference type="ChEBI" id="CHEBI:57926"/>
    </ligand>
</feature>